<dbReference type="eggNOG" id="arCOG01695">
    <property type="taxonomic scope" value="Archaea"/>
</dbReference>
<dbReference type="RefSeq" id="WP_022541753.1">
    <property type="nucleotide sequence ID" value="NC_022521.1"/>
</dbReference>
<dbReference type="InterPro" id="IPR051608">
    <property type="entry name" value="RQC_Subunit_NEMF"/>
</dbReference>
<dbReference type="GO" id="GO:0072344">
    <property type="term" value="P:rescue of stalled ribosome"/>
    <property type="evidence" value="ECO:0007669"/>
    <property type="project" value="TreeGrafter"/>
</dbReference>
<gene>
    <name evidence="3" type="ORF">ACAM_1011</name>
</gene>
<reference evidence="3 4" key="1">
    <citation type="journal article" date="2013" name="Appl. Environ. Microbiol.">
        <title>Variation of the Virus-Related Elements within Syntenic Genomes of the Hyperthermophilic Archaeon Aeropyrum.</title>
        <authorList>
            <person name="Daifuku T."/>
            <person name="Yoshida T."/>
            <person name="Kitamura T."/>
            <person name="Kawaichi S."/>
            <person name="Inoue T."/>
            <person name="Nomura K."/>
            <person name="Yoshida Y."/>
            <person name="Kuno S."/>
            <person name="Sako Y."/>
        </authorList>
    </citation>
    <scope>NUCLEOTIDE SEQUENCE [LARGE SCALE GENOMIC DNA]</scope>
    <source>
        <strain evidence="3 4">SY1</strain>
    </source>
</reference>
<proteinExistence type="predicted"/>
<dbReference type="Gene3D" id="2.30.310.10">
    <property type="entry name" value="ibrinogen binding protein from staphylococcus aureus domain"/>
    <property type="match status" value="1"/>
</dbReference>
<evidence type="ECO:0000313" key="3">
    <source>
        <dbReference type="EMBL" id="BAN90480.1"/>
    </source>
</evidence>
<dbReference type="KEGG" id="acj:ACAM_1011"/>
<feature type="domain" description="NFACT RNA-binding" evidence="2">
    <location>
        <begin position="421"/>
        <end position="531"/>
    </location>
</feature>
<feature type="coiled-coil region" evidence="1">
    <location>
        <begin position="367"/>
        <end position="401"/>
    </location>
</feature>
<dbReference type="GO" id="GO:0043023">
    <property type="term" value="F:ribosomal large subunit binding"/>
    <property type="evidence" value="ECO:0007669"/>
    <property type="project" value="TreeGrafter"/>
</dbReference>
<dbReference type="Proteomes" id="UP000016887">
    <property type="component" value="Chromosome"/>
</dbReference>
<feature type="coiled-coil region" evidence="1">
    <location>
        <begin position="284"/>
        <end position="311"/>
    </location>
</feature>
<dbReference type="PATRIC" id="fig|1198449.6.peg.1021"/>
<dbReference type="AlphaFoldDB" id="U3TEL9"/>
<dbReference type="PANTHER" id="PTHR15239:SF6">
    <property type="entry name" value="RIBOSOME QUALITY CONTROL COMPLEX SUBUNIT NEMF"/>
    <property type="match status" value="1"/>
</dbReference>
<dbReference type="NCBIfam" id="NF041120">
    <property type="entry name" value="RqcH_arch"/>
    <property type="match status" value="1"/>
</dbReference>
<protein>
    <submittedName>
        <fullName evidence="3">Predicted RNA-binding proteinp</fullName>
    </submittedName>
</protein>
<evidence type="ECO:0000313" key="4">
    <source>
        <dbReference type="Proteomes" id="UP000016887"/>
    </source>
</evidence>
<organism evidence="3 4">
    <name type="scientific">Aeropyrum camini SY1 = JCM 12091</name>
    <dbReference type="NCBI Taxonomy" id="1198449"/>
    <lineage>
        <taxon>Archaea</taxon>
        <taxon>Thermoproteota</taxon>
        <taxon>Thermoprotei</taxon>
        <taxon>Desulfurococcales</taxon>
        <taxon>Desulfurococcaceae</taxon>
        <taxon>Aeropyrum</taxon>
    </lineage>
</organism>
<dbReference type="GO" id="GO:0000049">
    <property type="term" value="F:tRNA binding"/>
    <property type="evidence" value="ECO:0007669"/>
    <property type="project" value="TreeGrafter"/>
</dbReference>
<evidence type="ECO:0000259" key="2">
    <source>
        <dbReference type="Pfam" id="PF05670"/>
    </source>
</evidence>
<dbReference type="GeneID" id="17110353"/>
<dbReference type="GO" id="GO:1990112">
    <property type="term" value="C:RQC complex"/>
    <property type="evidence" value="ECO:0007669"/>
    <property type="project" value="TreeGrafter"/>
</dbReference>
<dbReference type="PANTHER" id="PTHR15239">
    <property type="entry name" value="NUCLEAR EXPORT MEDIATOR FACTOR NEMF"/>
    <property type="match status" value="1"/>
</dbReference>
<sequence length="651" mass="71556">MARKAMNSLDVHVAVNLLHQTLRGARLDNIYWPPGRNGVLMKFKGPGGSVNVIAEPSVRIHATSRAAVLREVVPTGFVAVMRRRVRGSRLEGVRQLGFDRLAELSFSTGHKLYVEIMPRGALVLVNGDGVVEATTLVAEFRDRVLKPKVRYRPPPLQEDNPFLLPPEALAELASKGADAVRGLIRGARVPGEAAEEALDRCGVDYAAHPSSLGGGVWECVAGVLQDIYRESLQGRGYLCRGEKGLEANPFRRERLECSEHPTFHSALDELFTPGGGEAGEEPEVARLRRSMEEAVKLAEEYRRRAGELRRAAEAVASSYQQVDEALRRAVRGEALPPVAEVRGNKVILELGGIRVEATRGEDAGRLILRLYREAGELEAKAERAEKAFAEARSRLEEAVRRARLRRLRRILESRRRFWFEKYHWTITRGGFLAIGGRDAGQNESVVKRYLGHEDIFLHADIHGAPATVLLTRRLMPGEEDIYDAAVLAAAYSKAWKAGAGGVSVYWVYGRQVSKTPPSGEYLARGAFMVYGKRNYIHHVPLRLALGVAMHRDLPQIVVGSEDAVSRYAIAYAILLPGDMSVGEAAEKLRATLSRIVSRAVGEEAALKVEALPSGEIEARLPGRSRIAGARAGSGDARLFEEALKRYASSEA</sequence>
<dbReference type="Pfam" id="PF05670">
    <property type="entry name" value="NFACT-R_1"/>
    <property type="match status" value="1"/>
</dbReference>
<keyword evidence="4" id="KW-1185">Reference proteome</keyword>
<dbReference type="Pfam" id="PF05833">
    <property type="entry name" value="NFACT_N"/>
    <property type="match status" value="1"/>
</dbReference>
<dbReference type="STRING" id="1198449.ACAM_1011"/>
<dbReference type="InterPro" id="IPR008532">
    <property type="entry name" value="NFACT_RNA-bd"/>
</dbReference>
<dbReference type="EMBL" id="AP012489">
    <property type="protein sequence ID" value="BAN90480.1"/>
    <property type="molecule type" value="Genomic_DNA"/>
</dbReference>
<name>U3TEL9_9CREN</name>
<evidence type="ECO:0000256" key="1">
    <source>
        <dbReference type="SAM" id="Coils"/>
    </source>
</evidence>
<accession>U3TEL9</accession>
<keyword evidence="1" id="KW-0175">Coiled coil</keyword>